<dbReference type="PANTHER" id="PTHR47074:SF48">
    <property type="entry name" value="POLYNUCLEOTIDYL TRANSFERASE, RIBONUCLEASE H-LIKE SUPERFAMILY PROTEIN"/>
    <property type="match status" value="1"/>
</dbReference>
<name>A0A7N2LLE9_QUELO</name>
<dbReference type="PANTHER" id="PTHR47074">
    <property type="entry name" value="BNAC02G40300D PROTEIN"/>
    <property type="match status" value="1"/>
</dbReference>
<dbReference type="InterPro" id="IPR052929">
    <property type="entry name" value="RNase_H-like_EbsB-rel"/>
</dbReference>
<dbReference type="EMBL" id="LRBV02000004">
    <property type="status" value="NOT_ANNOTATED_CDS"/>
    <property type="molecule type" value="Genomic_DNA"/>
</dbReference>
<proteinExistence type="predicted"/>
<reference evidence="1" key="2">
    <citation type="submission" date="2021-01" db="UniProtKB">
        <authorList>
            <consortium name="EnsemblPlants"/>
        </authorList>
    </citation>
    <scope>IDENTIFICATION</scope>
</reference>
<dbReference type="OMA" id="WIAMEMK"/>
<dbReference type="InParanoid" id="A0A7N2LLE9"/>
<organism evidence="1 2">
    <name type="scientific">Quercus lobata</name>
    <name type="common">Valley oak</name>
    <dbReference type="NCBI Taxonomy" id="97700"/>
    <lineage>
        <taxon>Eukaryota</taxon>
        <taxon>Viridiplantae</taxon>
        <taxon>Streptophyta</taxon>
        <taxon>Embryophyta</taxon>
        <taxon>Tracheophyta</taxon>
        <taxon>Spermatophyta</taxon>
        <taxon>Magnoliopsida</taxon>
        <taxon>eudicotyledons</taxon>
        <taxon>Gunneridae</taxon>
        <taxon>Pentapetalae</taxon>
        <taxon>rosids</taxon>
        <taxon>fabids</taxon>
        <taxon>Fagales</taxon>
        <taxon>Fagaceae</taxon>
        <taxon>Quercus</taxon>
    </lineage>
</organism>
<evidence type="ECO:0000313" key="1">
    <source>
        <dbReference type="EnsemblPlants" id="QL04p093906:mrna"/>
    </source>
</evidence>
<dbReference type="EnsemblPlants" id="QL04p093906:mrna">
    <property type="protein sequence ID" value="QL04p093906:mrna"/>
    <property type="gene ID" value="QL04p093906"/>
</dbReference>
<reference evidence="1 2" key="1">
    <citation type="journal article" date="2016" name="G3 (Bethesda)">
        <title>First Draft Assembly and Annotation of the Genome of a California Endemic Oak Quercus lobata Nee (Fagaceae).</title>
        <authorList>
            <person name="Sork V.L."/>
            <person name="Fitz-Gibbon S.T."/>
            <person name="Puiu D."/>
            <person name="Crepeau M."/>
            <person name="Gugger P.F."/>
            <person name="Sherman R."/>
            <person name="Stevens K."/>
            <person name="Langley C.H."/>
            <person name="Pellegrini M."/>
            <person name="Salzberg S.L."/>
        </authorList>
    </citation>
    <scope>NUCLEOTIDE SEQUENCE [LARGE SCALE GENOMIC DNA]</scope>
    <source>
        <strain evidence="1 2">cv. SW786</strain>
    </source>
</reference>
<evidence type="ECO:0000313" key="2">
    <source>
        <dbReference type="Proteomes" id="UP000594261"/>
    </source>
</evidence>
<dbReference type="AlphaFoldDB" id="A0A7N2LLE9"/>
<keyword evidence="2" id="KW-1185">Reference proteome</keyword>
<dbReference type="Gramene" id="QL04p093906:mrna">
    <property type="protein sequence ID" value="QL04p093906:mrna"/>
    <property type="gene ID" value="QL04p093906"/>
</dbReference>
<sequence length="338" mass="38582">MHGKIGKTGSMALKEKFLSMAGKEKHNERKMVWMKWNKLRRPKAKGGMGFRDLKAFNLALLAKQGWRLQHESNSLFYRVFKSKYFPDNSFVDACKGRNPSYVWHSILAAQPIIRQGMHWQIGNDTLIDSDHGLWRVDLVRELFLNFEAENILSIPLSTRMPPNKLVWAATPNGTFIVKSAYWIAMEMKEEEQEGTSGNASQSRLWKTIWLAEFMAIAWNIWRNRNGIRHGKEPKKKENLILEASRFISEFQVVQDPPIPSICRSQTSWLPPEPSVYKANVDGVLFKNLSSVGMGVLIRDYKGQVVAALSQRFFAPLGPLEVEAKAMEASVIFARDVGI</sequence>
<evidence type="ECO:0008006" key="3">
    <source>
        <dbReference type="Google" id="ProtNLM"/>
    </source>
</evidence>
<accession>A0A7N2LLE9</accession>
<protein>
    <recommendedName>
        <fullName evidence="3">RNase H type-1 domain-containing protein</fullName>
    </recommendedName>
</protein>
<dbReference type="Proteomes" id="UP000594261">
    <property type="component" value="Chromosome 4"/>
</dbReference>